<accession>A0A2T2WQZ0</accession>
<feature type="transmembrane region" description="Helical" evidence="6">
    <location>
        <begin position="178"/>
        <end position="197"/>
    </location>
</feature>
<keyword evidence="2" id="KW-1003">Cell membrane</keyword>
<dbReference type="Pfam" id="PF13520">
    <property type="entry name" value="AA_permease_2"/>
    <property type="match status" value="1"/>
</dbReference>
<dbReference type="AlphaFoldDB" id="A0A2T2WQZ0"/>
<dbReference type="InterPro" id="IPR050367">
    <property type="entry name" value="APC_superfamily"/>
</dbReference>
<feature type="transmembrane region" description="Helical" evidence="6">
    <location>
        <begin position="41"/>
        <end position="62"/>
    </location>
</feature>
<feature type="transmembrane region" description="Helical" evidence="6">
    <location>
        <begin position="404"/>
        <end position="426"/>
    </location>
</feature>
<feature type="transmembrane region" description="Helical" evidence="6">
    <location>
        <begin position="83"/>
        <end position="107"/>
    </location>
</feature>
<feature type="transmembrane region" description="Helical" evidence="6">
    <location>
        <begin position="148"/>
        <end position="166"/>
    </location>
</feature>
<dbReference type="InterPro" id="IPR002293">
    <property type="entry name" value="AA/rel_permease1"/>
</dbReference>
<reference evidence="8 9" key="1">
    <citation type="journal article" date="2014" name="BMC Genomics">
        <title>Comparison of environmental and isolate Sulfobacillus genomes reveals diverse carbon, sulfur, nitrogen, and hydrogen metabolisms.</title>
        <authorList>
            <person name="Justice N.B."/>
            <person name="Norman A."/>
            <person name="Brown C.T."/>
            <person name="Singh A."/>
            <person name="Thomas B.C."/>
            <person name="Banfield J.F."/>
        </authorList>
    </citation>
    <scope>NUCLEOTIDE SEQUENCE [LARGE SCALE GENOMIC DNA]</scope>
    <source>
        <strain evidence="8">AMDSBA1</strain>
    </source>
</reference>
<dbReference type="Gene3D" id="1.20.1740.10">
    <property type="entry name" value="Amino acid/polyamine transporter I"/>
    <property type="match status" value="1"/>
</dbReference>
<evidence type="ECO:0000256" key="5">
    <source>
        <dbReference type="ARBA" id="ARBA00023136"/>
    </source>
</evidence>
<feature type="transmembrane region" description="Helical" evidence="6">
    <location>
        <begin position="113"/>
        <end position="136"/>
    </location>
</feature>
<organism evidence="8 9">
    <name type="scientific">Sulfobacillus benefaciens</name>
    <dbReference type="NCBI Taxonomy" id="453960"/>
    <lineage>
        <taxon>Bacteria</taxon>
        <taxon>Bacillati</taxon>
        <taxon>Bacillota</taxon>
        <taxon>Clostridia</taxon>
        <taxon>Eubacteriales</taxon>
        <taxon>Clostridiales Family XVII. Incertae Sedis</taxon>
        <taxon>Sulfobacillus</taxon>
    </lineage>
</organism>
<gene>
    <name evidence="8" type="ORF">C7B43_18530</name>
</gene>
<proteinExistence type="predicted"/>
<dbReference type="PANTHER" id="PTHR42770:SF7">
    <property type="entry name" value="MEMBRANE PROTEIN"/>
    <property type="match status" value="1"/>
</dbReference>
<keyword evidence="7" id="KW-0732">Signal</keyword>
<evidence type="ECO:0000313" key="9">
    <source>
        <dbReference type="Proteomes" id="UP000242699"/>
    </source>
</evidence>
<dbReference type="PANTHER" id="PTHR42770">
    <property type="entry name" value="AMINO ACID TRANSPORTER-RELATED"/>
    <property type="match status" value="1"/>
</dbReference>
<dbReference type="GO" id="GO:0005886">
    <property type="term" value="C:plasma membrane"/>
    <property type="evidence" value="ECO:0007669"/>
    <property type="project" value="UniProtKB-SubCell"/>
</dbReference>
<evidence type="ECO:0000256" key="3">
    <source>
        <dbReference type="ARBA" id="ARBA00022692"/>
    </source>
</evidence>
<dbReference type="PIRSF" id="PIRSF006060">
    <property type="entry name" value="AA_transporter"/>
    <property type="match status" value="1"/>
</dbReference>
<evidence type="ECO:0000313" key="8">
    <source>
        <dbReference type="EMBL" id="PSR24661.1"/>
    </source>
</evidence>
<evidence type="ECO:0000256" key="7">
    <source>
        <dbReference type="SAM" id="SignalP"/>
    </source>
</evidence>
<evidence type="ECO:0000256" key="6">
    <source>
        <dbReference type="SAM" id="Phobius"/>
    </source>
</evidence>
<feature type="transmembrane region" description="Helical" evidence="6">
    <location>
        <begin position="372"/>
        <end position="398"/>
    </location>
</feature>
<feature type="chain" id="PRO_5015420488" evidence="7">
    <location>
        <begin position="23"/>
        <end position="447"/>
    </location>
</feature>
<protein>
    <submittedName>
        <fullName evidence="8">Amino acid permease</fullName>
    </submittedName>
</protein>
<comment type="subcellular location">
    <subcellularLocation>
        <location evidence="1">Cell membrane</location>
        <topology evidence="1">Multi-pass membrane protein</topology>
    </subcellularLocation>
</comment>
<dbReference type="GO" id="GO:0022857">
    <property type="term" value="F:transmembrane transporter activity"/>
    <property type="evidence" value="ECO:0007669"/>
    <property type="project" value="InterPro"/>
</dbReference>
<name>A0A2T2WQZ0_9FIRM</name>
<keyword evidence="5 6" id="KW-0472">Membrane</keyword>
<keyword evidence="3 6" id="KW-0812">Transmembrane</keyword>
<evidence type="ECO:0000256" key="2">
    <source>
        <dbReference type="ARBA" id="ARBA00022475"/>
    </source>
</evidence>
<feature type="signal peptide" evidence="7">
    <location>
        <begin position="1"/>
        <end position="22"/>
    </location>
</feature>
<dbReference type="EMBL" id="PXYT01000071">
    <property type="protein sequence ID" value="PSR24661.1"/>
    <property type="molecule type" value="Genomic_DNA"/>
</dbReference>
<feature type="transmembrane region" description="Helical" evidence="6">
    <location>
        <begin position="218"/>
        <end position="239"/>
    </location>
</feature>
<dbReference type="Proteomes" id="UP000242699">
    <property type="component" value="Unassembled WGS sequence"/>
</dbReference>
<keyword evidence="4 6" id="KW-1133">Transmembrane helix</keyword>
<comment type="caution">
    <text evidence="8">The sequence shown here is derived from an EMBL/GenBank/DDBJ whole genome shotgun (WGS) entry which is preliminary data.</text>
</comment>
<evidence type="ECO:0000256" key="4">
    <source>
        <dbReference type="ARBA" id="ARBA00022989"/>
    </source>
</evidence>
<feature type="transmembrane region" description="Helical" evidence="6">
    <location>
        <begin position="339"/>
        <end position="360"/>
    </location>
</feature>
<sequence length="447" mass="48173">MAQRQVLSLRTAVSTSAGLASAAINFLACVEIAEYAGGPSVWIALLVSGGLIVFSASNFAELSGLYPSAAAIRVWTRRGLNDSLSLIISLVYALTVVFVIAADAFVLAQAFHAAVPAIPGWVWITALLLLVLWANLRGIRMAGRIQDINAILLLITLSVIAAVILWKGPLPPVRQFFHLGHGIFQSIALGVFIYVGFEWVTPLAEEFSDVRAIPRGMYMALGLIAIAFGLFSEALTVIFPRPGELGSTLIPQLIAGQKALGLLGFWWMLFITATTAMTTFNGGLFTASRFVYALAREKVLPKKFSRLNAHWVPSYALVAIVVLSLILALIIFATGQYAVLINAGAGVEGLVYALSALLVIRLRKKEPSRARPFRAVGVPWVTAVIGVVFLLLGTAALFTSSSAVPWAFLFIAALSLLVTLYVYILLPRIKGKAKVKRLEMTSEETTE</sequence>
<feature type="transmembrane region" description="Helical" evidence="6">
    <location>
        <begin position="312"/>
        <end position="333"/>
    </location>
</feature>
<evidence type="ECO:0000256" key="1">
    <source>
        <dbReference type="ARBA" id="ARBA00004651"/>
    </source>
</evidence>
<feature type="transmembrane region" description="Helical" evidence="6">
    <location>
        <begin position="265"/>
        <end position="292"/>
    </location>
</feature>